<name>A0A1G2KR78_9BACT</name>
<dbReference type="Proteomes" id="UP000177811">
    <property type="component" value="Unassembled WGS sequence"/>
</dbReference>
<dbReference type="AlphaFoldDB" id="A0A1G2KR78"/>
<evidence type="ECO:0000313" key="1">
    <source>
        <dbReference type="EMBL" id="OHA01890.1"/>
    </source>
</evidence>
<comment type="caution">
    <text evidence="1">The sequence shown here is derived from an EMBL/GenBank/DDBJ whole genome shotgun (WGS) entry which is preliminary data.</text>
</comment>
<organism evidence="1 2">
    <name type="scientific">Candidatus Sungbacteria bacterium RIFCSPHIGHO2_02_FULL_51_29</name>
    <dbReference type="NCBI Taxonomy" id="1802273"/>
    <lineage>
        <taxon>Bacteria</taxon>
        <taxon>Candidatus Sungiibacteriota</taxon>
    </lineage>
</organism>
<evidence type="ECO:0000313" key="2">
    <source>
        <dbReference type="Proteomes" id="UP000177811"/>
    </source>
</evidence>
<accession>A0A1G2KR78</accession>
<sequence>MTTREKKAPKHVKLEKELILASAVTTLAEAAPLWSMERLGVANEEKHCDFCHTPIRYYVRIRCSSPKGVPHRDIGHDCYEIVQQAVVTKEIDSAKLRELRPHIKRMKQYVKRNITSSVAAWLKAAKDLPAELQPELSMVEAVGYASSVEAAEALVAYYKANKKYRLKDRLAVAYLVILDEYPRRAELPREATIADIQEIERAIGEWYKEMNREKGRRREEERLALEVLKERALGDIAVPLTDPSVTNDSGCYEPGFGYTRRPSLVLVFTFPVSARVRIMLPREQIKELLGVKRWNARVAEALQKTIPAQARFSVTDDGALVLADADMDLWLADVARRLGVKTPGERKEERTRQLELWELGRVDAGVVAFDERARRHPHQYFKATLKRAYHPKTNEAQWVCYRGGKKYILAREMFGNYRDGDGEVRLEAIKELTPGSCYLVKITDPVRFLVEHRVAYPARPDSE</sequence>
<proteinExistence type="predicted"/>
<dbReference type="EMBL" id="MHQL01000052">
    <property type="protein sequence ID" value="OHA01890.1"/>
    <property type="molecule type" value="Genomic_DNA"/>
</dbReference>
<protein>
    <submittedName>
        <fullName evidence="1">Uncharacterized protein</fullName>
    </submittedName>
</protein>
<reference evidence="1 2" key="1">
    <citation type="journal article" date="2016" name="Nat. Commun.">
        <title>Thousands of microbial genomes shed light on interconnected biogeochemical processes in an aquifer system.</title>
        <authorList>
            <person name="Anantharaman K."/>
            <person name="Brown C.T."/>
            <person name="Hug L.A."/>
            <person name="Sharon I."/>
            <person name="Castelle C.J."/>
            <person name="Probst A.J."/>
            <person name="Thomas B.C."/>
            <person name="Singh A."/>
            <person name="Wilkins M.J."/>
            <person name="Karaoz U."/>
            <person name="Brodie E.L."/>
            <person name="Williams K.H."/>
            <person name="Hubbard S.S."/>
            <person name="Banfield J.F."/>
        </authorList>
    </citation>
    <scope>NUCLEOTIDE SEQUENCE [LARGE SCALE GENOMIC DNA]</scope>
</reference>
<gene>
    <name evidence="1" type="ORF">A3C16_03290</name>
</gene>